<accession>A0AAV3NZZ7</accession>
<keyword evidence="4" id="KW-1185">Reference proteome</keyword>
<name>A0AAV3NZZ7_LITER</name>
<dbReference type="PANTHER" id="PTHR16301:SF20">
    <property type="entry name" value="IMPACT FAMILY MEMBER YIGZ"/>
    <property type="match status" value="1"/>
</dbReference>
<evidence type="ECO:0000256" key="1">
    <source>
        <dbReference type="ARBA" id="ARBA00007665"/>
    </source>
</evidence>
<dbReference type="InterPro" id="IPR036956">
    <property type="entry name" value="Impact_N_sf"/>
</dbReference>
<dbReference type="EMBL" id="BAABME010000594">
    <property type="protein sequence ID" value="GAA0144036.1"/>
    <property type="molecule type" value="Genomic_DNA"/>
</dbReference>
<dbReference type="InterPro" id="IPR020568">
    <property type="entry name" value="Ribosomal_Su5_D2-typ_SF"/>
</dbReference>
<dbReference type="Gene3D" id="3.30.230.30">
    <property type="entry name" value="Impact, N-terminal domain"/>
    <property type="match status" value="1"/>
</dbReference>
<dbReference type="Pfam" id="PF01205">
    <property type="entry name" value="Impact_N"/>
    <property type="match status" value="1"/>
</dbReference>
<dbReference type="InterPro" id="IPR001498">
    <property type="entry name" value="Impact_N"/>
</dbReference>
<organism evidence="3 4">
    <name type="scientific">Lithospermum erythrorhizon</name>
    <name type="common">Purple gromwell</name>
    <name type="synonym">Lithospermum officinale var. erythrorhizon</name>
    <dbReference type="NCBI Taxonomy" id="34254"/>
    <lineage>
        <taxon>Eukaryota</taxon>
        <taxon>Viridiplantae</taxon>
        <taxon>Streptophyta</taxon>
        <taxon>Embryophyta</taxon>
        <taxon>Tracheophyta</taxon>
        <taxon>Spermatophyta</taxon>
        <taxon>Magnoliopsida</taxon>
        <taxon>eudicotyledons</taxon>
        <taxon>Gunneridae</taxon>
        <taxon>Pentapetalae</taxon>
        <taxon>asterids</taxon>
        <taxon>lamiids</taxon>
        <taxon>Boraginales</taxon>
        <taxon>Boraginaceae</taxon>
        <taxon>Boraginoideae</taxon>
        <taxon>Lithospermeae</taxon>
        <taxon>Lithospermum</taxon>
    </lineage>
</organism>
<comment type="caution">
    <text evidence="3">The sequence shown here is derived from an EMBL/GenBank/DDBJ whole genome shotgun (WGS) entry which is preliminary data.</text>
</comment>
<dbReference type="InterPro" id="IPR023582">
    <property type="entry name" value="Impact"/>
</dbReference>
<gene>
    <name evidence="3" type="ORF">LIER_04580</name>
</gene>
<evidence type="ECO:0000313" key="3">
    <source>
        <dbReference type="EMBL" id="GAA0144036.1"/>
    </source>
</evidence>
<evidence type="ECO:0000259" key="2">
    <source>
        <dbReference type="Pfam" id="PF01205"/>
    </source>
</evidence>
<proteinExistence type="inferred from homology"/>
<feature type="domain" description="Impact N-terminal" evidence="2">
    <location>
        <begin position="74"/>
        <end position="179"/>
    </location>
</feature>
<dbReference type="AlphaFoldDB" id="A0AAV3NZZ7"/>
<dbReference type="GO" id="GO:0006446">
    <property type="term" value="P:regulation of translational initiation"/>
    <property type="evidence" value="ECO:0007669"/>
    <property type="project" value="TreeGrafter"/>
</dbReference>
<dbReference type="PANTHER" id="PTHR16301">
    <property type="entry name" value="IMPACT-RELATED"/>
    <property type="match status" value="1"/>
</dbReference>
<dbReference type="GO" id="GO:0005737">
    <property type="term" value="C:cytoplasm"/>
    <property type="evidence" value="ECO:0007669"/>
    <property type="project" value="TreeGrafter"/>
</dbReference>
<comment type="similarity">
    <text evidence="1">Belongs to the IMPACT family.</text>
</comment>
<evidence type="ECO:0000313" key="4">
    <source>
        <dbReference type="Proteomes" id="UP001454036"/>
    </source>
</evidence>
<dbReference type="SUPFAM" id="SSF54211">
    <property type="entry name" value="Ribosomal protein S5 domain 2-like"/>
    <property type="match status" value="1"/>
</dbReference>
<dbReference type="Proteomes" id="UP001454036">
    <property type="component" value="Unassembled WGS sequence"/>
</dbReference>
<sequence length="260" mass="28870">MQGLKSFPYYINFHNLHTHLITSSIYSPFSRLTISVVYSNKRNMVTETASSSHGSGGGAFTTLKETVKFEKEIRKSKFIAIAGPVYDERSSQAFLAQVREARATHNCWAFKIGDQTRSNDDGEPSGTAGKPILSAIEGSGIDRVMNHNLLAPHNVRYFGGIKLGTGGLVRSYGGVAALCLRNAPTCLIKSKVRMGLEVPFDLLGVLYHQLQSFQVEDIKQDYDTGKDGVTMVNFKVDFDRVEKLEEAIKDNCSRDIEFFK</sequence>
<protein>
    <recommendedName>
        <fullName evidence="2">Impact N-terminal domain-containing protein</fullName>
    </recommendedName>
</protein>
<reference evidence="3 4" key="1">
    <citation type="submission" date="2024-01" db="EMBL/GenBank/DDBJ databases">
        <title>The complete chloroplast genome sequence of Lithospermum erythrorhizon: insights into the phylogenetic relationship among Boraginaceae species and the maternal lineages of purple gromwells.</title>
        <authorList>
            <person name="Okada T."/>
            <person name="Watanabe K."/>
        </authorList>
    </citation>
    <scope>NUCLEOTIDE SEQUENCE [LARGE SCALE GENOMIC DNA]</scope>
</reference>